<evidence type="ECO:0000313" key="1">
    <source>
        <dbReference type="EMBL" id="MBT0959836.1"/>
    </source>
</evidence>
<protein>
    <submittedName>
        <fullName evidence="1">Tetratricopeptide repeat protein</fullName>
    </submittedName>
</protein>
<dbReference type="SUPFAM" id="SSF48452">
    <property type="entry name" value="TPR-like"/>
    <property type="match status" value="1"/>
</dbReference>
<dbReference type="Gene3D" id="1.25.40.10">
    <property type="entry name" value="Tetratricopeptide repeat domain"/>
    <property type="match status" value="1"/>
</dbReference>
<comment type="caution">
    <text evidence="1">The sequence shown here is derived from an EMBL/GenBank/DDBJ whole genome shotgun (WGS) entry which is preliminary data.</text>
</comment>
<reference evidence="2" key="1">
    <citation type="journal article" date="2022" name="ISME J.">
        <title>Genetic and phylogenetic analysis of dissimilatory iodate-reducing bacteria identifies potential niches across the world's oceans.</title>
        <authorList>
            <person name="Reyes-Umana V."/>
            <person name="Henning Z."/>
            <person name="Lee K."/>
            <person name="Barnum T.P."/>
            <person name="Coates J.D."/>
        </authorList>
    </citation>
    <scope>NUCLEOTIDE SEQUENCE [LARGE SCALE GENOMIC DNA]</scope>
    <source>
        <strain evidence="2">IR12</strain>
    </source>
</reference>
<dbReference type="EMBL" id="JAEKFT010000001">
    <property type="protein sequence ID" value="MBT0959836.1"/>
    <property type="molecule type" value="Genomic_DNA"/>
</dbReference>
<dbReference type="RefSeq" id="WP_214359582.1">
    <property type="nucleotide sequence ID" value="NZ_JAEKFT010000001.1"/>
</dbReference>
<proteinExistence type="predicted"/>
<dbReference type="AlphaFoldDB" id="A0A944D7B0"/>
<sequence>MAHQPTALSEAEAAAERGDHTTALRLLKAAASAAPTDAAIAYRLGAEYAHLELFDAAEAEMARALASGPEHPVARFHLGLLQITRGRFQDALATWQALDALPKDHALRCYKQAFEHLTEDAFAPARTRLEAGLAGWGSAPTLDRDMRRLLDSLPA</sequence>
<dbReference type="InterPro" id="IPR011990">
    <property type="entry name" value="TPR-like_helical_dom_sf"/>
</dbReference>
<keyword evidence="2" id="KW-1185">Reference proteome</keyword>
<accession>A0A944D7B0</accession>
<evidence type="ECO:0000313" key="2">
    <source>
        <dbReference type="Proteomes" id="UP000694660"/>
    </source>
</evidence>
<organism evidence="1 2">
    <name type="scientific">Denitromonas iodatirespirans</name>
    <dbReference type="NCBI Taxonomy" id="2795389"/>
    <lineage>
        <taxon>Bacteria</taxon>
        <taxon>Pseudomonadati</taxon>
        <taxon>Pseudomonadota</taxon>
        <taxon>Betaproteobacteria</taxon>
        <taxon>Rhodocyclales</taxon>
        <taxon>Zoogloeaceae</taxon>
        <taxon>Denitromonas</taxon>
    </lineage>
</organism>
<dbReference type="Proteomes" id="UP000694660">
    <property type="component" value="Unassembled WGS sequence"/>
</dbReference>
<gene>
    <name evidence="1" type="ORF">I8J34_01510</name>
</gene>
<name>A0A944D7B0_DENI1</name>